<organism evidence="2 3">
    <name type="scientific">Kipferlia bialata</name>
    <dbReference type="NCBI Taxonomy" id="797122"/>
    <lineage>
        <taxon>Eukaryota</taxon>
        <taxon>Metamonada</taxon>
        <taxon>Carpediemonas-like organisms</taxon>
        <taxon>Kipferlia</taxon>
    </lineage>
</organism>
<evidence type="ECO:0000313" key="2">
    <source>
        <dbReference type="EMBL" id="GCA63542.1"/>
    </source>
</evidence>
<keyword evidence="3" id="KW-1185">Reference proteome</keyword>
<proteinExistence type="predicted"/>
<accession>A0A391P5Y5</accession>
<gene>
    <name evidence="2" type="ORF">KIPB_010540</name>
</gene>
<protein>
    <submittedName>
        <fullName evidence="2">Uncharacterized protein</fullName>
    </submittedName>
</protein>
<feature type="region of interest" description="Disordered" evidence="1">
    <location>
        <begin position="47"/>
        <end position="88"/>
    </location>
</feature>
<dbReference type="EMBL" id="BDIP01003954">
    <property type="protein sequence ID" value="GCA63542.1"/>
    <property type="molecule type" value="Genomic_DNA"/>
</dbReference>
<name>A0A391P5Y5_9EUKA</name>
<evidence type="ECO:0000256" key="1">
    <source>
        <dbReference type="SAM" id="MobiDB-lite"/>
    </source>
</evidence>
<reference evidence="2 3" key="1">
    <citation type="journal article" date="2018" name="PLoS ONE">
        <title>The draft genome of Kipferlia bialata reveals reductive genome evolution in fornicate parasites.</title>
        <authorList>
            <person name="Tanifuji G."/>
            <person name="Takabayashi S."/>
            <person name="Kume K."/>
            <person name="Takagi M."/>
            <person name="Nakayama T."/>
            <person name="Kamikawa R."/>
            <person name="Inagaki Y."/>
            <person name="Hashimoto T."/>
        </authorList>
    </citation>
    <scope>NUCLEOTIDE SEQUENCE [LARGE SCALE GENOMIC DNA]</scope>
    <source>
        <strain evidence="2">NY0173</strain>
    </source>
</reference>
<sequence>MDRGHLSTKSAACPFEDDDTQRLNNRRTLEQCGSVKALRKACPTLVPHAKPMGVGTRSKKPETSVGSMQRRAISVPDTEQSPPRPSVTSIVTMIPMHGDHTSSTYSDGSVMHMFTQLGWEYDIVSL</sequence>
<dbReference type="AlphaFoldDB" id="A0A391P5Y5"/>
<evidence type="ECO:0000313" key="3">
    <source>
        <dbReference type="Proteomes" id="UP000265618"/>
    </source>
</evidence>
<feature type="region of interest" description="Disordered" evidence="1">
    <location>
        <begin position="1"/>
        <end position="22"/>
    </location>
</feature>
<comment type="caution">
    <text evidence="2">The sequence shown here is derived from an EMBL/GenBank/DDBJ whole genome shotgun (WGS) entry which is preliminary data.</text>
</comment>
<dbReference type="Proteomes" id="UP000265618">
    <property type="component" value="Unassembled WGS sequence"/>
</dbReference>
<feature type="compositionally biased region" description="Polar residues" evidence="1">
    <location>
        <begin position="77"/>
        <end position="88"/>
    </location>
</feature>